<keyword evidence="4 7" id="KW-0812">Transmembrane</keyword>
<dbReference type="Gene3D" id="1.10.3720.10">
    <property type="entry name" value="MetI-like"/>
    <property type="match status" value="1"/>
</dbReference>
<evidence type="ECO:0000256" key="5">
    <source>
        <dbReference type="ARBA" id="ARBA00022989"/>
    </source>
</evidence>
<evidence type="ECO:0000256" key="2">
    <source>
        <dbReference type="ARBA" id="ARBA00022448"/>
    </source>
</evidence>
<dbReference type="GO" id="GO:0005886">
    <property type="term" value="C:plasma membrane"/>
    <property type="evidence" value="ECO:0007669"/>
    <property type="project" value="UniProtKB-SubCell"/>
</dbReference>
<reference evidence="9 10" key="1">
    <citation type="submission" date="2019-06" db="EMBL/GenBank/DDBJ databases">
        <title>Genome sequence of Litorilinea aerophila BAA-2444.</title>
        <authorList>
            <person name="Maclea K.S."/>
            <person name="Maurais E.G."/>
            <person name="Iannazzi L.C."/>
        </authorList>
    </citation>
    <scope>NUCLEOTIDE SEQUENCE [LARGE SCALE GENOMIC DNA]</scope>
    <source>
        <strain evidence="9 10">ATCC BAA-2444</strain>
    </source>
</reference>
<evidence type="ECO:0000313" key="9">
    <source>
        <dbReference type="EMBL" id="TQE94526.1"/>
    </source>
</evidence>
<dbReference type="Pfam" id="PF00528">
    <property type="entry name" value="BPD_transp_1"/>
    <property type="match status" value="1"/>
</dbReference>
<dbReference type="AlphaFoldDB" id="A0A540VCN6"/>
<feature type="transmembrane region" description="Helical" evidence="7">
    <location>
        <begin position="208"/>
        <end position="230"/>
    </location>
</feature>
<dbReference type="RefSeq" id="WP_141611273.1">
    <property type="nucleotide sequence ID" value="NZ_VIGC02000023.1"/>
</dbReference>
<dbReference type="InterPro" id="IPR035906">
    <property type="entry name" value="MetI-like_sf"/>
</dbReference>
<evidence type="ECO:0000256" key="4">
    <source>
        <dbReference type="ARBA" id="ARBA00022692"/>
    </source>
</evidence>
<dbReference type="CDD" id="cd06261">
    <property type="entry name" value="TM_PBP2"/>
    <property type="match status" value="1"/>
</dbReference>
<dbReference type="InParanoid" id="A0A540VCN6"/>
<comment type="similarity">
    <text evidence="7">Belongs to the binding-protein-dependent transport system permease family.</text>
</comment>
<dbReference type="InterPro" id="IPR000515">
    <property type="entry name" value="MetI-like"/>
</dbReference>
<dbReference type="OrthoDB" id="9771544at2"/>
<evidence type="ECO:0000259" key="8">
    <source>
        <dbReference type="PROSITE" id="PS50928"/>
    </source>
</evidence>
<protein>
    <submittedName>
        <fullName evidence="9">Carbohydrate ABC transporter permease</fullName>
    </submittedName>
</protein>
<name>A0A540VCN6_9CHLR</name>
<feature type="transmembrane region" description="Helical" evidence="7">
    <location>
        <begin position="264"/>
        <end position="287"/>
    </location>
</feature>
<dbReference type="SUPFAM" id="SSF161098">
    <property type="entry name" value="MetI-like"/>
    <property type="match status" value="1"/>
</dbReference>
<evidence type="ECO:0000256" key="1">
    <source>
        <dbReference type="ARBA" id="ARBA00004651"/>
    </source>
</evidence>
<accession>A0A540VCN6</accession>
<dbReference type="PANTHER" id="PTHR43744">
    <property type="entry name" value="ABC TRANSPORTER PERMEASE PROTEIN MG189-RELATED-RELATED"/>
    <property type="match status" value="1"/>
</dbReference>
<feature type="transmembrane region" description="Helical" evidence="7">
    <location>
        <begin position="133"/>
        <end position="158"/>
    </location>
</feature>
<dbReference type="PROSITE" id="PS50928">
    <property type="entry name" value="ABC_TM1"/>
    <property type="match status" value="1"/>
</dbReference>
<sequence>MAIPTSKSGSNVLTGPVARRHVRARRPLRRYLVRTVQYVVMVVLSAIFMIPLIWMISSSLKTQGQVFAYPPVWIPDPIQWSNYAEALRRAPLLRWLMNTATITAFAITGNVLTSSMVAFGFARLRFPGRGPLFILLLSTMMLPDVVTLIPRFILFRWLGWLDTFLPLIVPPFFGGGPFNIFLVRQFYLTIPRDFDEAARIDGASNWQIWWLILAPLTKPVLIAIGIFSFVHHWNDFLLPLIYLFSERNKTLALGLRAFINPSDASWHISMAASMFLVVPILVLFFFGQRYFIRGVVMTGIQGR</sequence>
<comment type="caution">
    <text evidence="9">The sequence shown here is derived from an EMBL/GenBank/DDBJ whole genome shotgun (WGS) entry which is preliminary data.</text>
</comment>
<evidence type="ECO:0000313" key="10">
    <source>
        <dbReference type="Proteomes" id="UP000317371"/>
    </source>
</evidence>
<dbReference type="EMBL" id="VIGC01000023">
    <property type="protein sequence ID" value="TQE94526.1"/>
    <property type="molecule type" value="Genomic_DNA"/>
</dbReference>
<evidence type="ECO:0000256" key="3">
    <source>
        <dbReference type="ARBA" id="ARBA00022475"/>
    </source>
</evidence>
<gene>
    <name evidence="9" type="ORF">FKZ61_16635</name>
</gene>
<keyword evidence="2 7" id="KW-0813">Transport</keyword>
<proteinExistence type="inferred from homology"/>
<feature type="transmembrane region" description="Helical" evidence="7">
    <location>
        <begin position="35"/>
        <end position="56"/>
    </location>
</feature>
<dbReference type="Proteomes" id="UP000317371">
    <property type="component" value="Unassembled WGS sequence"/>
</dbReference>
<keyword evidence="10" id="KW-1185">Reference proteome</keyword>
<feature type="domain" description="ABC transmembrane type-1" evidence="8">
    <location>
        <begin position="96"/>
        <end position="287"/>
    </location>
</feature>
<dbReference type="GO" id="GO:0055085">
    <property type="term" value="P:transmembrane transport"/>
    <property type="evidence" value="ECO:0007669"/>
    <property type="project" value="InterPro"/>
</dbReference>
<keyword evidence="3" id="KW-1003">Cell membrane</keyword>
<keyword evidence="5 7" id="KW-1133">Transmembrane helix</keyword>
<evidence type="ECO:0000256" key="6">
    <source>
        <dbReference type="ARBA" id="ARBA00023136"/>
    </source>
</evidence>
<feature type="transmembrane region" description="Helical" evidence="7">
    <location>
        <begin position="95"/>
        <end position="121"/>
    </location>
</feature>
<dbReference type="PANTHER" id="PTHR43744:SF12">
    <property type="entry name" value="ABC TRANSPORTER PERMEASE PROTEIN MG189-RELATED"/>
    <property type="match status" value="1"/>
</dbReference>
<organism evidence="9 10">
    <name type="scientific">Litorilinea aerophila</name>
    <dbReference type="NCBI Taxonomy" id="1204385"/>
    <lineage>
        <taxon>Bacteria</taxon>
        <taxon>Bacillati</taxon>
        <taxon>Chloroflexota</taxon>
        <taxon>Caldilineae</taxon>
        <taxon>Caldilineales</taxon>
        <taxon>Caldilineaceae</taxon>
        <taxon>Litorilinea</taxon>
    </lineage>
</organism>
<keyword evidence="6 7" id="KW-0472">Membrane</keyword>
<evidence type="ECO:0000256" key="7">
    <source>
        <dbReference type="RuleBase" id="RU363032"/>
    </source>
</evidence>
<feature type="transmembrane region" description="Helical" evidence="7">
    <location>
        <begin position="164"/>
        <end position="187"/>
    </location>
</feature>
<comment type="subcellular location">
    <subcellularLocation>
        <location evidence="1 7">Cell membrane</location>
        <topology evidence="1 7">Multi-pass membrane protein</topology>
    </subcellularLocation>
</comment>